<evidence type="ECO:0000313" key="3">
    <source>
        <dbReference type="Proteomes" id="UP001334732"/>
    </source>
</evidence>
<proteinExistence type="predicted"/>
<dbReference type="InterPro" id="IPR025991">
    <property type="entry name" value="Chemoreceptor_zinc-bind_dom"/>
</dbReference>
<name>A0ABZ1CH93_9PROT</name>
<dbReference type="EMBL" id="CP141769">
    <property type="protein sequence ID" value="WRS38365.1"/>
    <property type="molecule type" value="Genomic_DNA"/>
</dbReference>
<sequence length="124" mass="13847">MNWMEIIGAHVMWKQRLTAFIAGSSTETLDPEAIRTDDRCALGKWIYGAGRAMADLPRYEEVRALHAQFHQNAAEVVALHLAGKTDEAEKLLQGDYSKLSEKLKHRLIGLSQQVKAAAEGTPRF</sequence>
<gene>
    <name evidence="2" type="ORF">VA613_10145</name>
</gene>
<evidence type="ECO:0000313" key="2">
    <source>
        <dbReference type="EMBL" id="WRS38365.1"/>
    </source>
</evidence>
<reference evidence="2 3" key="1">
    <citation type="submission" date="2023-12" db="EMBL/GenBank/DDBJ databases">
        <title>Thiobacillus sedimentum sp. nov., a chemolithoautotrophic sulfur-oxidizing bacterium isolated from freshwater sediment.</title>
        <authorList>
            <person name="Luo J."/>
            <person name="Dai C."/>
        </authorList>
    </citation>
    <scope>NUCLEOTIDE SEQUENCE [LARGE SCALE GENOMIC DNA]</scope>
    <source>
        <strain evidence="2 3">SCUT-2</strain>
    </source>
</reference>
<accession>A0ABZ1CH93</accession>
<protein>
    <submittedName>
        <fullName evidence="2">CZB domain-containing protein</fullName>
    </submittedName>
</protein>
<dbReference type="Gene3D" id="1.20.120.30">
    <property type="entry name" value="Aspartate receptor, ligand-binding domain"/>
    <property type="match status" value="1"/>
</dbReference>
<dbReference type="Pfam" id="PF13682">
    <property type="entry name" value="CZB"/>
    <property type="match status" value="1"/>
</dbReference>
<dbReference type="RefSeq" id="WP_324778896.1">
    <property type="nucleotide sequence ID" value="NZ_CP141769.1"/>
</dbReference>
<dbReference type="Proteomes" id="UP001334732">
    <property type="component" value="Chromosome"/>
</dbReference>
<evidence type="ECO:0000259" key="1">
    <source>
        <dbReference type="Pfam" id="PF13682"/>
    </source>
</evidence>
<feature type="domain" description="Chemoreceptor zinc-binding" evidence="1">
    <location>
        <begin position="10"/>
        <end position="77"/>
    </location>
</feature>
<keyword evidence="3" id="KW-1185">Reference proteome</keyword>
<organism evidence="2 3">
    <name type="scientific">Thiobacillus sedimenti</name>
    <dbReference type="NCBI Taxonomy" id="3110231"/>
    <lineage>
        <taxon>Bacteria</taxon>
        <taxon>Pseudomonadati</taxon>
        <taxon>Pseudomonadota</taxon>
        <taxon>Betaproteobacteria</taxon>
        <taxon>Nitrosomonadales</taxon>
        <taxon>Thiobacillaceae</taxon>
        <taxon>Thiobacillus</taxon>
    </lineage>
</organism>